<evidence type="ECO:0000256" key="1">
    <source>
        <dbReference type="SAM" id="Phobius"/>
    </source>
</evidence>
<evidence type="ECO:0000313" key="3">
    <source>
        <dbReference type="Proteomes" id="UP000322667"/>
    </source>
</evidence>
<organism evidence="2 3">
    <name type="scientific">Gossypium tomentosum</name>
    <name type="common">Hawaiian cotton</name>
    <name type="synonym">Gossypium sandvicense</name>
    <dbReference type="NCBI Taxonomy" id="34277"/>
    <lineage>
        <taxon>Eukaryota</taxon>
        <taxon>Viridiplantae</taxon>
        <taxon>Streptophyta</taxon>
        <taxon>Embryophyta</taxon>
        <taxon>Tracheophyta</taxon>
        <taxon>Spermatophyta</taxon>
        <taxon>Magnoliopsida</taxon>
        <taxon>eudicotyledons</taxon>
        <taxon>Gunneridae</taxon>
        <taxon>Pentapetalae</taxon>
        <taxon>rosids</taxon>
        <taxon>malvids</taxon>
        <taxon>Malvales</taxon>
        <taxon>Malvaceae</taxon>
        <taxon>Malvoideae</taxon>
        <taxon>Gossypium</taxon>
    </lineage>
</organism>
<feature type="transmembrane region" description="Helical" evidence="1">
    <location>
        <begin position="128"/>
        <end position="145"/>
    </location>
</feature>
<keyword evidence="1" id="KW-0472">Membrane</keyword>
<accession>A0A5D2IY07</accession>
<proteinExistence type="predicted"/>
<dbReference type="Proteomes" id="UP000322667">
    <property type="component" value="Chromosome D11"/>
</dbReference>
<sequence length="148" mass="15540">MKERCFSSASVNSLGVSTSFDPARNSPALITELKSSGNEATPSKYDITLDMLGLAPATGYEQSNPSFNTNSACCFTNLFSKLLSIVAKMSPLSQQSVIQSARNASSGGARGSISFLPHATSSMNAPNAYIYISVLVLAFSVLASPRAM</sequence>
<dbReference type="AlphaFoldDB" id="A0A5D2IY07"/>
<keyword evidence="1" id="KW-1133">Transmembrane helix</keyword>
<protein>
    <submittedName>
        <fullName evidence="2">Uncharacterized protein</fullName>
    </submittedName>
</protein>
<evidence type="ECO:0000313" key="2">
    <source>
        <dbReference type="EMBL" id="TYH46959.1"/>
    </source>
</evidence>
<keyword evidence="1" id="KW-0812">Transmembrane</keyword>
<reference evidence="2 3" key="1">
    <citation type="submission" date="2019-07" db="EMBL/GenBank/DDBJ databases">
        <title>WGS assembly of Gossypium tomentosum.</title>
        <authorList>
            <person name="Chen Z.J."/>
            <person name="Sreedasyam A."/>
            <person name="Ando A."/>
            <person name="Song Q."/>
            <person name="De L."/>
            <person name="Hulse-Kemp A."/>
            <person name="Ding M."/>
            <person name="Ye W."/>
            <person name="Kirkbride R."/>
            <person name="Jenkins J."/>
            <person name="Plott C."/>
            <person name="Lovell J."/>
            <person name="Lin Y.-M."/>
            <person name="Vaughn R."/>
            <person name="Liu B."/>
            <person name="Li W."/>
            <person name="Simpson S."/>
            <person name="Scheffler B."/>
            <person name="Saski C."/>
            <person name="Grover C."/>
            <person name="Hu G."/>
            <person name="Conover J."/>
            <person name="Carlson J."/>
            <person name="Shu S."/>
            <person name="Boston L."/>
            <person name="Williams M."/>
            <person name="Peterson D."/>
            <person name="Mcgee K."/>
            <person name="Jones D."/>
            <person name="Wendel J."/>
            <person name="Stelly D."/>
            <person name="Grimwood J."/>
            <person name="Schmutz J."/>
        </authorList>
    </citation>
    <scope>NUCLEOTIDE SEQUENCE [LARGE SCALE GENOMIC DNA]</scope>
    <source>
        <strain evidence="2">7179.01</strain>
    </source>
</reference>
<gene>
    <name evidence="2" type="ORF">ES332_D11G377200v1</name>
</gene>
<name>A0A5D2IY07_GOSTO</name>
<keyword evidence="3" id="KW-1185">Reference proteome</keyword>
<dbReference type="EMBL" id="CM017633">
    <property type="protein sequence ID" value="TYH46959.1"/>
    <property type="molecule type" value="Genomic_DNA"/>
</dbReference>